<keyword evidence="2" id="KW-0812">Transmembrane</keyword>
<evidence type="ECO:0000313" key="3">
    <source>
        <dbReference type="EMBL" id="MDH7637190.1"/>
    </source>
</evidence>
<feature type="transmembrane region" description="Helical" evidence="2">
    <location>
        <begin position="20"/>
        <end position="41"/>
    </location>
</feature>
<keyword evidence="2" id="KW-1133">Transmembrane helix</keyword>
<protein>
    <recommendedName>
        <fullName evidence="5">Isopropylmalate isomerase</fullName>
    </recommendedName>
</protein>
<dbReference type="EMBL" id="JARYGZ010000001">
    <property type="protein sequence ID" value="MDH7637190.1"/>
    <property type="molecule type" value="Genomic_DNA"/>
</dbReference>
<dbReference type="Proteomes" id="UP001160625">
    <property type="component" value="Unassembled WGS sequence"/>
</dbReference>
<feature type="region of interest" description="Disordered" evidence="1">
    <location>
        <begin position="44"/>
        <end position="70"/>
    </location>
</feature>
<evidence type="ECO:0000256" key="2">
    <source>
        <dbReference type="SAM" id="Phobius"/>
    </source>
</evidence>
<keyword evidence="4" id="KW-1185">Reference proteome</keyword>
<dbReference type="RefSeq" id="WP_281042554.1">
    <property type="nucleotide sequence ID" value="NZ_JARYGZ010000001.1"/>
</dbReference>
<evidence type="ECO:0008006" key="5">
    <source>
        <dbReference type="Google" id="ProtNLM"/>
    </source>
</evidence>
<proteinExistence type="predicted"/>
<keyword evidence="2" id="KW-0472">Membrane</keyword>
<accession>A0ABT6MW58</accession>
<comment type="caution">
    <text evidence="3">The sequence shown here is derived from an EMBL/GenBank/DDBJ whole genome shotgun (WGS) entry which is preliminary data.</text>
</comment>
<organism evidence="3 4">
    <name type="scientific">Sphingomonas oryzagri</name>
    <dbReference type="NCBI Taxonomy" id="3042314"/>
    <lineage>
        <taxon>Bacteria</taxon>
        <taxon>Pseudomonadati</taxon>
        <taxon>Pseudomonadota</taxon>
        <taxon>Alphaproteobacteria</taxon>
        <taxon>Sphingomonadales</taxon>
        <taxon>Sphingomonadaceae</taxon>
        <taxon>Sphingomonas</taxon>
    </lineage>
</organism>
<evidence type="ECO:0000313" key="4">
    <source>
        <dbReference type="Proteomes" id="UP001160625"/>
    </source>
</evidence>
<name>A0ABT6MW58_9SPHN</name>
<reference evidence="3" key="1">
    <citation type="submission" date="2023-04" db="EMBL/GenBank/DDBJ databases">
        <title>Sphingomonas sp. MAHUQ-71 isolated from rice field.</title>
        <authorList>
            <person name="Huq M.A."/>
        </authorList>
    </citation>
    <scope>NUCLEOTIDE SEQUENCE</scope>
    <source>
        <strain evidence="3">MAHUQ-71</strain>
    </source>
</reference>
<gene>
    <name evidence="3" type="ORF">QGN17_00475</name>
</gene>
<sequence length="70" mass="7043">MAKKPTTDKAAKADLSATKIATIAAGATIGSAAIAAAVLFATRKRGTDEPKPAAKKTKAPSPVRVPPETD</sequence>
<evidence type="ECO:0000256" key="1">
    <source>
        <dbReference type="SAM" id="MobiDB-lite"/>
    </source>
</evidence>